<sequence>MEQRNWWRAVCTKITLTHLHAKTRPGICLFETQANPTINTAPFALPLAAIFSASLKLACLRVSVFANKRYVSLPPSDASSLNFVFSINIFSSFIFIFFFVIVNNVGNLSENCKGKMRGGKRRKRRGRQGRTGREKVALEEEKRGDEEEEDKKNN</sequence>
<keyword evidence="2" id="KW-1133">Transmembrane helix</keyword>
<feature type="compositionally biased region" description="Basic residues" evidence="1">
    <location>
        <begin position="114"/>
        <end position="130"/>
    </location>
</feature>
<accession>A0A8D9BCK6</accession>
<feature type="compositionally biased region" description="Basic and acidic residues" evidence="1">
    <location>
        <begin position="131"/>
        <end position="154"/>
    </location>
</feature>
<organism evidence="3">
    <name type="scientific">Cacopsylla melanoneura</name>
    <dbReference type="NCBI Taxonomy" id="428564"/>
    <lineage>
        <taxon>Eukaryota</taxon>
        <taxon>Metazoa</taxon>
        <taxon>Ecdysozoa</taxon>
        <taxon>Arthropoda</taxon>
        <taxon>Hexapoda</taxon>
        <taxon>Insecta</taxon>
        <taxon>Pterygota</taxon>
        <taxon>Neoptera</taxon>
        <taxon>Paraneoptera</taxon>
        <taxon>Hemiptera</taxon>
        <taxon>Sternorrhyncha</taxon>
        <taxon>Psylloidea</taxon>
        <taxon>Psyllidae</taxon>
        <taxon>Psyllinae</taxon>
        <taxon>Cacopsylla</taxon>
    </lineage>
</organism>
<protein>
    <recommendedName>
        <fullName evidence="4">Transmembrane protein</fullName>
    </recommendedName>
</protein>
<feature type="transmembrane region" description="Helical" evidence="2">
    <location>
        <begin position="83"/>
        <end position="106"/>
    </location>
</feature>
<reference evidence="3" key="1">
    <citation type="submission" date="2021-05" db="EMBL/GenBank/DDBJ databases">
        <authorList>
            <person name="Alioto T."/>
            <person name="Alioto T."/>
            <person name="Gomez Garrido J."/>
        </authorList>
    </citation>
    <scope>NUCLEOTIDE SEQUENCE</scope>
</reference>
<evidence type="ECO:0000313" key="3">
    <source>
        <dbReference type="EMBL" id="CAG6778971.1"/>
    </source>
</evidence>
<evidence type="ECO:0000256" key="2">
    <source>
        <dbReference type="SAM" id="Phobius"/>
    </source>
</evidence>
<evidence type="ECO:0008006" key="4">
    <source>
        <dbReference type="Google" id="ProtNLM"/>
    </source>
</evidence>
<feature type="transmembrane region" description="Helical" evidence="2">
    <location>
        <begin position="43"/>
        <end position="63"/>
    </location>
</feature>
<evidence type="ECO:0000256" key="1">
    <source>
        <dbReference type="SAM" id="MobiDB-lite"/>
    </source>
</evidence>
<proteinExistence type="predicted"/>
<feature type="region of interest" description="Disordered" evidence="1">
    <location>
        <begin position="113"/>
        <end position="154"/>
    </location>
</feature>
<keyword evidence="2" id="KW-0812">Transmembrane</keyword>
<dbReference type="AlphaFoldDB" id="A0A8D9BCK6"/>
<dbReference type="EMBL" id="HBUF01612090">
    <property type="protein sequence ID" value="CAG6778971.1"/>
    <property type="molecule type" value="Transcribed_RNA"/>
</dbReference>
<keyword evidence="2" id="KW-0472">Membrane</keyword>
<name>A0A8D9BCK6_9HEMI</name>